<name>A0A8T2N5C3_9TELE</name>
<proteinExistence type="predicted"/>
<organism evidence="1 2">
    <name type="scientific">Albula glossodonta</name>
    <name type="common">roundjaw bonefish</name>
    <dbReference type="NCBI Taxonomy" id="121402"/>
    <lineage>
        <taxon>Eukaryota</taxon>
        <taxon>Metazoa</taxon>
        <taxon>Chordata</taxon>
        <taxon>Craniata</taxon>
        <taxon>Vertebrata</taxon>
        <taxon>Euteleostomi</taxon>
        <taxon>Actinopterygii</taxon>
        <taxon>Neopterygii</taxon>
        <taxon>Teleostei</taxon>
        <taxon>Albuliformes</taxon>
        <taxon>Albulidae</taxon>
        <taxon>Albula</taxon>
    </lineage>
</organism>
<protein>
    <submittedName>
        <fullName evidence="1">Uncharacterized protein</fullName>
    </submittedName>
</protein>
<dbReference type="Proteomes" id="UP000824540">
    <property type="component" value="Unassembled WGS sequence"/>
</dbReference>
<evidence type="ECO:0000313" key="2">
    <source>
        <dbReference type="Proteomes" id="UP000824540"/>
    </source>
</evidence>
<sequence length="87" mass="9259">MTPSPSAQAHTGCHLFSIRTAAPPSPTGVSITSPGSGGCGNWFTWVQDQGNFDFLMKKDFSNTRKARYRLAEGVLTNAEGLAGFPLV</sequence>
<accession>A0A8T2N5C3</accession>
<dbReference type="EMBL" id="JAFBMS010000234">
    <property type="protein sequence ID" value="KAG9332882.1"/>
    <property type="molecule type" value="Genomic_DNA"/>
</dbReference>
<keyword evidence="2" id="KW-1185">Reference proteome</keyword>
<gene>
    <name evidence="1" type="ORF">JZ751_014453</name>
</gene>
<dbReference type="AlphaFoldDB" id="A0A8T2N5C3"/>
<reference evidence="1" key="1">
    <citation type="thesis" date="2021" institute="BYU ScholarsArchive" country="Provo, UT, USA">
        <title>Applications of and Algorithms for Genome Assembly and Genomic Analyses with an Emphasis on Marine Teleosts.</title>
        <authorList>
            <person name="Pickett B.D."/>
        </authorList>
    </citation>
    <scope>NUCLEOTIDE SEQUENCE</scope>
    <source>
        <strain evidence="1">HI-2016</strain>
    </source>
</reference>
<comment type="caution">
    <text evidence="1">The sequence shown here is derived from an EMBL/GenBank/DDBJ whole genome shotgun (WGS) entry which is preliminary data.</text>
</comment>
<evidence type="ECO:0000313" key="1">
    <source>
        <dbReference type="EMBL" id="KAG9332882.1"/>
    </source>
</evidence>